<dbReference type="AlphaFoldDB" id="A0A5J5B6I8"/>
<proteinExistence type="predicted"/>
<accession>A0A5J5B6I8</accession>
<evidence type="ECO:0000313" key="1">
    <source>
        <dbReference type="EMBL" id="KAA8538853.1"/>
    </source>
</evidence>
<keyword evidence="2" id="KW-1185">Reference proteome</keyword>
<dbReference type="EMBL" id="CM018037">
    <property type="protein sequence ID" value="KAA8538853.1"/>
    <property type="molecule type" value="Genomic_DNA"/>
</dbReference>
<protein>
    <submittedName>
        <fullName evidence="1">Uncharacterized protein</fullName>
    </submittedName>
</protein>
<organism evidence="1 2">
    <name type="scientific">Nyssa sinensis</name>
    <dbReference type="NCBI Taxonomy" id="561372"/>
    <lineage>
        <taxon>Eukaryota</taxon>
        <taxon>Viridiplantae</taxon>
        <taxon>Streptophyta</taxon>
        <taxon>Embryophyta</taxon>
        <taxon>Tracheophyta</taxon>
        <taxon>Spermatophyta</taxon>
        <taxon>Magnoliopsida</taxon>
        <taxon>eudicotyledons</taxon>
        <taxon>Gunneridae</taxon>
        <taxon>Pentapetalae</taxon>
        <taxon>asterids</taxon>
        <taxon>Cornales</taxon>
        <taxon>Nyssaceae</taxon>
        <taxon>Nyssa</taxon>
    </lineage>
</organism>
<sequence>MVSRCEKEWVGGGAFVEAIVRARKGVEGRVGGSMEVVIGGKFSAMGLEKALELCLNVGMGTVHRSTGTSGMVSTICSRALRRVAWGMKVLKLSCLLDIVSIKPF</sequence>
<name>A0A5J5B6I8_9ASTE</name>
<dbReference type="Proteomes" id="UP000325577">
    <property type="component" value="Linkage Group LG14"/>
</dbReference>
<gene>
    <name evidence="1" type="ORF">F0562_025545</name>
</gene>
<reference evidence="1 2" key="1">
    <citation type="submission" date="2019-09" db="EMBL/GenBank/DDBJ databases">
        <title>A chromosome-level genome assembly of the Chinese tupelo Nyssa sinensis.</title>
        <authorList>
            <person name="Yang X."/>
            <person name="Kang M."/>
            <person name="Yang Y."/>
            <person name="Xiong H."/>
            <person name="Wang M."/>
            <person name="Zhang Z."/>
            <person name="Wang Z."/>
            <person name="Wu H."/>
            <person name="Ma T."/>
            <person name="Liu J."/>
            <person name="Xi Z."/>
        </authorList>
    </citation>
    <scope>NUCLEOTIDE SEQUENCE [LARGE SCALE GENOMIC DNA]</scope>
    <source>
        <strain evidence="1">J267</strain>
        <tissue evidence="1">Leaf</tissue>
    </source>
</reference>
<evidence type="ECO:0000313" key="2">
    <source>
        <dbReference type="Proteomes" id="UP000325577"/>
    </source>
</evidence>